<evidence type="ECO:0000313" key="7">
    <source>
        <dbReference type="Proteomes" id="UP000001175"/>
    </source>
</evidence>
<dbReference type="InterPro" id="IPR005610">
    <property type="entry name" value="PSII_Psb28_class-1"/>
</dbReference>
<dbReference type="GO" id="GO:0015979">
    <property type="term" value="P:photosynthesis"/>
    <property type="evidence" value="ECO:0007669"/>
    <property type="project" value="UniProtKB-KW"/>
</dbReference>
<comment type="subcellular location">
    <subcellularLocation>
        <location evidence="1">Membrane</location>
        <topology evidence="1">Peripheral membrane protein</topology>
    </subcellularLocation>
</comment>
<dbReference type="RefSeq" id="WP_011243936.1">
    <property type="nucleotide sequence ID" value="NC_006576.1"/>
</dbReference>
<dbReference type="PANTHER" id="PTHR34963">
    <property type="match status" value="1"/>
</dbReference>
<evidence type="ECO:0000256" key="1">
    <source>
        <dbReference type="ARBA" id="ARBA00004170"/>
    </source>
</evidence>
<evidence type="ECO:0000256" key="5">
    <source>
        <dbReference type="RuleBase" id="RU003509"/>
    </source>
</evidence>
<evidence type="ECO:0000256" key="4">
    <source>
        <dbReference type="ARBA" id="ARBA00023276"/>
    </source>
</evidence>
<keyword evidence="4 5" id="KW-0604">Photosystem II</keyword>
<sequence length="124" mass="14424">MTDVLPTIELFDGIAEELDNVSLRRDRQSGTRNVLLRFRALKALDRFNSFRSRFSKAIRLTDSEGAIELWPDSSKLVFGGDDGDELDRVEFVVPIDNEDHWQRFMRFMERYAAANDMTYGDRQA</sequence>
<reference evidence="6 7" key="1">
    <citation type="journal article" date="2007" name="Photosyn. Res.">
        <title>Complete nucleotide sequence of the freshwater unicellular cyanobacterium Synechococcus elongatus PCC 6301 chromosome: gene content and organization.</title>
        <authorList>
            <person name="Sugita C."/>
            <person name="Ogata K."/>
            <person name="Shikata M."/>
            <person name="Jikuya H."/>
            <person name="Takano J."/>
            <person name="Furumichi M."/>
            <person name="Kanehisa M."/>
            <person name="Omata T."/>
            <person name="Sugiura M."/>
            <person name="Sugita M."/>
        </authorList>
    </citation>
    <scope>NUCLEOTIDE SEQUENCE [LARGE SCALE GENOMIC DNA]</scope>
    <source>
        <strain evidence="7">ATCC 27144 / PCC 6301 / SAUG 1402/1</strain>
    </source>
</reference>
<comment type="similarity">
    <text evidence="5">Belongs to the Psb28 family.</text>
</comment>
<dbReference type="eggNOG" id="COG3310">
    <property type="taxonomic scope" value="Bacteria"/>
</dbReference>
<proteinExistence type="inferred from homology"/>
<dbReference type="EMBL" id="AP008231">
    <property type="protein sequence ID" value="BAD79816.1"/>
    <property type="molecule type" value="Genomic_DNA"/>
</dbReference>
<evidence type="ECO:0000313" key="6">
    <source>
        <dbReference type="EMBL" id="BAD79816.1"/>
    </source>
</evidence>
<dbReference type="GO" id="GO:0009654">
    <property type="term" value="C:photosystem II oxygen evolving complex"/>
    <property type="evidence" value="ECO:0007669"/>
    <property type="project" value="InterPro"/>
</dbReference>
<dbReference type="Gene3D" id="2.40.30.220">
    <property type="entry name" value="Photosystem II Psb28"/>
    <property type="match status" value="1"/>
</dbReference>
<keyword evidence="3" id="KW-0472">Membrane</keyword>
<dbReference type="PANTHER" id="PTHR34963:SF2">
    <property type="entry name" value="PHOTOSYSTEM II REACTION CENTER PSB28 PROTEIN, CHLOROPLASTIC"/>
    <property type="match status" value="1"/>
</dbReference>
<evidence type="ECO:0000256" key="2">
    <source>
        <dbReference type="ARBA" id="ARBA00022531"/>
    </source>
</evidence>
<dbReference type="AlphaFoldDB" id="A0A0H3K3P2"/>
<dbReference type="Pfam" id="PF03912">
    <property type="entry name" value="Psb28"/>
    <property type="match status" value="1"/>
</dbReference>
<dbReference type="KEGG" id="syc:syc1626_d"/>
<dbReference type="Proteomes" id="UP000001175">
    <property type="component" value="Chromosome"/>
</dbReference>
<gene>
    <name evidence="6" type="primary">psb28</name>
    <name evidence="6" type="ordered locus">syc1626_d</name>
</gene>
<organism evidence="6 7">
    <name type="scientific">Synechococcus sp. (strain ATCC 27144 / PCC 6301 / SAUG 1402/1)</name>
    <name type="common">Anacystis nidulans</name>
    <dbReference type="NCBI Taxonomy" id="269084"/>
    <lineage>
        <taxon>Bacteria</taxon>
        <taxon>Bacillati</taxon>
        <taxon>Cyanobacteriota</taxon>
        <taxon>Cyanophyceae</taxon>
        <taxon>Synechococcales</taxon>
        <taxon>Synechococcaceae</taxon>
        <taxon>Synechococcus</taxon>
    </lineage>
</organism>
<dbReference type="InterPro" id="IPR038676">
    <property type="entry name" value="Psb28_c1_sf"/>
</dbReference>
<dbReference type="NCBIfam" id="TIGR03047">
    <property type="entry name" value="PS_II_psb28"/>
    <property type="match status" value="1"/>
</dbReference>
<keyword evidence="2 5" id="KW-0602">Photosynthesis</keyword>
<protein>
    <recommendedName>
        <fullName evidence="5">Photosystem II reaction center Psb28 protein</fullName>
    </recommendedName>
</protein>
<evidence type="ECO:0000256" key="3">
    <source>
        <dbReference type="ARBA" id="ARBA00023136"/>
    </source>
</evidence>
<name>A0A0H3K3P2_SYNP6</name>
<dbReference type="GeneID" id="72431371"/>
<accession>A0A0H3K3P2</accession>